<feature type="compositionally biased region" description="Polar residues" evidence="4">
    <location>
        <begin position="1"/>
        <end position="12"/>
    </location>
</feature>
<gene>
    <name evidence="5" type="ORF">CROQUDRAFT_88480</name>
</gene>
<dbReference type="GO" id="GO:0005869">
    <property type="term" value="C:dynactin complex"/>
    <property type="evidence" value="ECO:0007669"/>
    <property type="project" value="InterPro"/>
</dbReference>
<keyword evidence="2" id="KW-0963">Cytoplasm</keyword>
<keyword evidence="6" id="KW-1185">Reference proteome</keyword>
<evidence type="ECO:0000313" key="5">
    <source>
        <dbReference type="EMBL" id="KAG0149928.1"/>
    </source>
</evidence>
<comment type="subcellular location">
    <subcellularLocation>
        <location evidence="1">Cytoplasm</location>
    </subcellularLocation>
</comment>
<feature type="compositionally biased region" description="Basic and acidic residues" evidence="4">
    <location>
        <begin position="133"/>
        <end position="143"/>
    </location>
</feature>
<accession>A0A9P6NTB7</accession>
<dbReference type="InterPro" id="IPR028133">
    <property type="entry name" value="Dynamitin"/>
</dbReference>
<evidence type="ECO:0000256" key="3">
    <source>
        <dbReference type="SAM" id="Coils"/>
    </source>
</evidence>
<dbReference type="AlphaFoldDB" id="A0A9P6NTB7"/>
<proteinExistence type="predicted"/>
<feature type="compositionally biased region" description="Low complexity" evidence="4">
    <location>
        <begin position="264"/>
        <end position="285"/>
    </location>
</feature>
<feature type="region of interest" description="Disordered" evidence="4">
    <location>
        <begin position="162"/>
        <end position="207"/>
    </location>
</feature>
<feature type="region of interest" description="Disordered" evidence="4">
    <location>
        <begin position="264"/>
        <end position="290"/>
    </location>
</feature>
<dbReference type="EMBL" id="MU167223">
    <property type="protein sequence ID" value="KAG0149928.1"/>
    <property type="molecule type" value="Genomic_DNA"/>
</dbReference>
<dbReference type="PANTHER" id="PTHR15346">
    <property type="entry name" value="DYNACTIN SUBUNIT"/>
    <property type="match status" value="1"/>
</dbReference>
<organism evidence="5 6">
    <name type="scientific">Cronartium quercuum f. sp. fusiforme G11</name>
    <dbReference type="NCBI Taxonomy" id="708437"/>
    <lineage>
        <taxon>Eukaryota</taxon>
        <taxon>Fungi</taxon>
        <taxon>Dikarya</taxon>
        <taxon>Basidiomycota</taxon>
        <taxon>Pucciniomycotina</taxon>
        <taxon>Pucciniomycetes</taxon>
        <taxon>Pucciniales</taxon>
        <taxon>Coleosporiaceae</taxon>
        <taxon>Cronartium</taxon>
    </lineage>
</organism>
<protein>
    <submittedName>
        <fullName evidence="5">Uncharacterized protein</fullName>
    </submittedName>
</protein>
<feature type="region of interest" description="Disordered" evidence="4">
    <location>
        <begin position="1"/>
        <end position="65"/>
    </location>
</feature>
<name>A0A9P6NTB7_9BASI</name>
<dbReference type="GO" id="GO:0005737">
    <property type="term" value="C:cytoplasm"/>
    <property type="evidence" value="ECO:0007669"/>
    <property type="project" value="UniProtKB-SubCell"/>
</dbReference>
<dbReference type="Proteomes" id="UP000886653">
    <property type="component" value="Unassembled WGS sequence"/>
</dbReference>
<evidence type="ECO:0000256" key="1">
    <source>
        <dbReference type="ARBA" id="ARBA00004496"/>
    </source>
</evidence>
<dbReference type="OrthoDB" id="4977at2759"/>
<evidence type="ECO:0000256" key="2">
    <source>
        <dbReference type="ARBA" id="ARBA00022490"/>
    </source>
</evidence>
<comment type="caution">
    <text evidence="5">The sequence shown here is derived from an EMBL/GenBank/DDBJ whole genome shotgun (WGS) entry which is preliminary data.</text>
</comment>
<evidence type="ECO:0000313" key="6">
    <source>
        <dbReference type="Proteomes" id="UP000886653"/>
    </source>
</evidence>
<feature type="compositionally biased region" description="Polar residues" evidence="4">
    <location>
        <begin position="179"/>
        <end position="193"/>
    </location>
</feature>
<dbReference type="Pfam" id="PF04912">
    <property type="entry name" value="Dynamitin"/>
    <property type="match status" value="1"/>
</dbReference>
<reference evidence="5" key="1">
    <citation type="submission" date="2013-11" db="EMBL/GenBank/DDBJ databases">
        <title>Genome sequence of the fusiform rust pathogen reveals effectors for host alternation and coevolution with pine.</title>
        <authorList>
            <consortium name="DOE Joint Genome Institute"/>
            <person name="Smith K."/>
            <person name="Pendleton A."/>
            <person name="Kubisiak T."/>
            <person name="Anderson C."/>
            <person name="Salamov A."/>
            <person name="Aerts A."/>
            <person name="Riley R."/>
            <person name="Clum A."/>
            <person name="Lindquist E."/>
            <person name="Ence D."/>
            <person name="Campbell M."/>
            <person name="Kronenberg Z."/>
            <person name="Feau N."/>
            <person name="Dhillon B."/>
            <person name="Hamelin R."/>
            <person name="Burleigh J."/>
            <person name="Smith J."/>
            <person name="Yandell M."/>
            <person name="Nelson C."/>
            <person name="Grigoriev I."/>
            <person name="Davis J."/>
        </authorList>
    </citation>
    <scope>NUCLEOTIDE SEQUENCE</scope>
    <source>
        <strain evidence="5">G11</strain>
    </source>
</reference>
<evidence type="ECO:0000256" key="4">
    <source>
        <dbReference type="SAM" id="MobiDB-lite"/>
    </source>
</evidence>
<dbReference type="GO" id="GO:0007017">
    <property type="term" value="P:microtubule-based process"/>
    <property type="evidence" value="ECO:0007669"/>
    <property type="project" value="InterPro"/>
</dbReference>
<sequence>MTASNHQNQSKMSKYASLPDIDTAPDVYETPDISTVLVTERDEDSDTEGPSHLGSSHIHKALNEDINQNALDQSLARKRFGTTAGLDGTDADFSMSLLKREPRRSSALYPPPPRRTFETGEYSIIPRGYTVSAEDRDREEETPLQRLRRLRFEIEQLEEELEAQVERPHFSPAQDVKADSQNPSAETTTNSPTPGNPASRPAVNKKGKLRAELSPAELLAQLQHMRGDLGKLSASIQPSEQNSSLATNLKQREAYAKNLLQQLTGGSTSDLGSSQRPSNRSSSGPTGISSANAAKLDARLNALENLLGSTSLLQASSTGDVTLPPPLLVTLSKLEHQLSLLTQPRHLDSVSRRVKVIVTDLERVHEARRKLSDHRPLSLALASGITVVTQAAAGNPNVSTTVAGVPGVVPMISSVPSGGQGVSLPPDGLHKLERLYNLLPRIDPLLPLVPHLLIRLRSLADLHVDAHQFGQNLKEAERALAQLGQRSKELEEILKGVESSVEENEVVVKNNLRLVEERIEGLVKMLDRLADRA</sequence>
<feature type="region of interest" description="Disordered" evidence="4">
    <location>
        <begin position="82"/>
        <end position="143"/>
    </location>
</feature>
<keyword evidence="3" id="KW-0175">Coiled coil</keyword>
<feature type="coiled-coil region" evidence="3">
    <location>
        <begin position="466"/>
        <end position="532"/>
    </location>
</feature>